<dbReference type="OrthoDB" id="48036at2759"/>
<gene>
    <name evidence="1" type="ORF">OGATHE_003484</name>
</gene>
<dbReference type="PANTHER" id="PTHR28532:SF1">
    <property type="entry name" value="ORAL CANCER OVEREXPRESSED 1"/>
    <property type="match status" value="1"/>
</dbReference>
<evidence type="ECO:0000313" key="2">
    <source>
        <dbReference type="Proteomes" id="UP000788993"/>
    </source>
</evidence>
<dbReference type="RefSeq" id="XP_018209749.1">
    <property type="nucleotide sequence ID" value="XM_018356266.1"/>
</dbReference>
<accession>A0A1B7SE85</accession>
<dbReference type="AlphaFoldDB" id="A0A1B7SE85"/>
<dbReference type="Proteomes" id="UP000788993">
    <property type="component" value="Unassembled WGS sequence"/>
</dbReference>
<organism evidence="1 2">
    <name type="scientific">Ogataea polymorpha</name>
    <dbReference type="NCBI Taxonomy" id="460523"/>
    <lineage>
        <taxon>Eukaryota</taxon>
        <taxon>Fungi</taxon>
        <taxon>Dikarya</taxon>
        <taxon>Ascomycota</taxon>
        <taxon>Saccharomycotina</taxon>
        <taxon>Pichiomycetes</taxon>
        <taxon>Pichiales</taxon>
        <taxon>Pichiaceae</taxon>
        <taxon>Ogataea</taxon>
    </lineage>
</organism>
<keyword evidence="2" id="KW-1185">Reference proteome</keyword>
<protein>
    <submittedName>
        <fullName evidence="1">Uncharacterized protein</fullName>
    </submittedName>
</protein>
<sequence length="167" mass="19327">MPCEQKDIDFDSLLNLENQYYQEGFIEGQLEGSKQQFLEGKQLGIQTGFQRLLVLGQYKALVAIWIHQTQQKINACATTDDKGKPRQYPKILQSLTELQMLIDTLFENGRAQVTNNDSDVEKYDNVLKRVRTKMRSVCPIFNENYNDIEEIAMKVGGTIQTEKKDEW</sequence>
<reference evidence="1" key="1">
    <citation type="journal article" date="2021" name="Open Biol.">
        <title>Shared evolutionary footprints suggest mitochondrial oxidative damage underlies multiple complex I losses in fungi.</title>
        <authorList>
            <person name="Schikora-Tamarit M.A."/>
            <person name="Marcet-Houben M."/>
            <person name="Nosek J."/>
            <person name="Gabaldon T."/>
        </authorList>
    </citation>
    <scope>NUCLEOTIDE SEQUENCE</scope>
    <source>
        <strain evidence="1">NCAIM Y.01608</strain>
    </source>
</reference>
<dbReference type="PANTHER" id="PTHR28532">
    <property type="entry name" value="GEO13458P1"/>
    <property type="match status" value="1"/>
</dbReference>
<dbReference type="InterPro" id="IPR052436">
    <property type="entry name" value="LTO1_adapter"/>
</dbReference>
<proteinExistence type="predicted"/>
<reference evidence="1" key="2">
    <citation type="submission" date="2021-01" db="EMBL/GenBank/DDBJ databases">
        <authorList>
            <person name="Schikora-Tamarit M.A."/>
        </authorList>
    </citation>
    <scope>NUCLEOTIDE SEQUENCE</scope>
    <source>
        <strain evidence="1">NCAIM Y.01608</strain>
    </source>
</reference>
<name>A0A1B7SE85_9ASCO</name>
<dbReference type="EMBL" id="JAEUBD010001178">
    <property type="protein sequence ID" value="KAH3664669.1"/>
    <property type="molecule type" value="Genomic_DNA"/>
</dbReference>
<comment type="caution">
    <text evidence="1">The sequence shown here is derived from an EMBL/GenBank/DDBJ whole genome shotgun (WGS) entry which is preliminary data.</text>
</comment>
<evidence type="ECO:0000313" key="1">
    <source>
        <dbReference type="EMBL" id="KAH3664669.1"/>
    </source>
</evidence>